<keyword evidence="1" id="KW-0732">Signal</keyword>
<accession>A0A9D0Z258</accession>
<dbReference type="PANTHER" id="PTHR37507:SF2">
    <property type="entry name" value="SPORULATION PROTEIN YDCC"/>
    <property type="match status" value="1"/>
</dbReference>
<feature type="chain" id="PRO_5038997661" evidence="1">
    <location>
        <begin position="22"/>
        <end position="331"/>
    </location>
</feature>
<name>A0A9D0Z258_9FIRM</name>
<feature type="signal peptide" evidence="1">
    <location>
        <begin position="1"/>
        <end position="21"/>
    </location>
</feature>
<reference evidence="2" key="2">
    <citation type="journal article" date="2021" name="PeerJ">
        <title>Extensive microbial diversity within the chicken gut microbiome revealed by metagenomics and culture.</title>
        <authorList>
            <person name="Gilroy R."/>
            <person name="Ravi A."/>
            <person name="Getino M."/>
            <person name="Pursley I."/>
            <person name="Horton D.L."/>
            <person name="Alikhan N.F."/>
            <person name="Baker D."/>
            <person name="Gharbi K."/>
            <person name="Hall N."/>
            <person name="Watson M."/>
            <person name="Adriaenssens E.M."/>
            <person name="Foster-Nyarko E."/>
            <person name="Jarju S."/>
            <person name="Secka A."/>
            <person name="Antonio M."/>
            <person name="Oren A."/>
            <person name="Chaudhuri R.R."/>
            <person name="La Ragione R."/>
            <person name="Hildebrand F."/>
            <person name="Pallen M.J."/>
        </authorList>
    </citation>
    <scope>NUCLEOTIDE SEQUENCE</scope>
    <source>
        <strain evidence="2">CHK165-10780</strain>
    </source>
</reference>
<dbReference type="InterPro" id="IPR029046">
    <property type="entry name" value="LolA/LolB/LppX"/>
</dbReference>
<sequence length="331" mass="37463">MKKFFLLCSIFLLFFFTGCNKSNQESILDSLDKKINDAKSYRYTGDLSIINNEDVYNYTVSVLFKAKDNYRVNLVNKANNHEQVILRNSDGVYVLTPALNKSFKFQSDWPNHSSESYLLLPVLNDIKNDTNKTFQEENDTYIFTTTANYPNNSKLVKQEVVVDKDGNITAVRVLDENNIKQIEMLFNKIEYNVDIADSEFDISQIVVPTEEQTTNEMASLDEAIFPLYLPSGTKLVDQQTIATDAGDRVILTFDGESSFVLVEETAMSNEELEVIPTSGEPYLLMGTYGSLNDNSITWTSGGIDYYITSDVMSQQELIEVARSLSVIPTMK</sequence>
<dbReference type="EMBL" id="DVFU01000097">
    <property type="protein sequence ID" value="HIQ65083.1"/>
    <property type="molecule type" value="Genomic_DNA"/>
</dbReference>
<dbReference type="PROSITE" id="PS51257">
    <property type="entry name" value="PROKAR_LIPOPROTEIN"/>
    <property type="match status" value="1"/>
</dbReference>
<dbReference type="SUPFAM" id="SSF89392">
    <property type="entry name" value="Prokaryotic lipoproteins and lipoprotein localization factors"/>
    <property type="match status" value="1"/>
</dbReference>
<protein>
    <submittedName>
        <fullName evidence="2">Outer membrane lipoprotein carrier protein LolA</fullName>
    </submittedName>
</protein>
<dbReference type="PANTHER" id="PTHR37507">
    <property type="entry name" value="SPORULATION PROTEIN YDCC"/>
    <property type="match status" value="1"/>
</dbReference>
<evidence type="ECO:0000313" key="2">
    <source>
        <dbReference type="EMBL" id="HIQ65083.1"/>
    </source>
</evidence>
<dbReference type="Proteomes" id="UP000886725">
    <property type="component" value="Unassembled WGS sequence"/>
</dbReference>
<evidence type="ECO:0000256" key="1">
    <source>
        <dbReference type="SAM" id="SignalP"/>
    </source>
</evidence>
<gene>
    <name evidence="2" type="ORF">IAC85_05015</name>
</gene>
<dbReference type="Gene3D" id="2.50.20.10">
    <property type="entry name" value="Lipoprotein localisation LolA/LolB/LppX"/>
    <property type="match status" value="1"/>
</dbReference>
<keyword evidence="2" id="KW-0449">Lipoprotein</keyword>
<dbReference type="InterPro" id="IPR052944">
    <property type="entry name" value="Sporulation_related"/>
</dbReference>
<dbReference type="AlphaFoldDB" id="A0A9D0Z258"/>
<comment type="caution">
    <text evidence="2">The sequence shown here is derived from an EMBL/GenBank/DDBJ whole genome shotgun (WGS) entry which is preliminary data.</text>
</comment>
<evidence type="ECO:0000313" key="3">
    <source>
        <dbReference type="Proteomes" id="UP000886725"/>
    </source>
</evidence>
<proteinExistence type="predicted"/>
<reference evidence="2" key="1">
    <citation type="submission" date="2020-10" db="EMBL/GenBank/DDBJ databases">
        <authorList>
            <person name="Gilroy R."/>
        </authorList>
    </citation>
    <scope>NUCLEOTIDE SEQUENCE</scope>
    <source>
        <strain evidence="2">CHK165-10780</strain>
    </source>
</reference>
<organism evidence="2 3">
    <name type="scientific">Candidatus Faecenecus gallistercoris</name>
    <dbReference type="NCBI Taxonomy" id="2840793"/>
    <lineage>
        <taxon>Bacteria</taxon>
        <taxon>Bacillati</taxon>
        <taxon>Bacillota</taxon>
        <taxon>Bacillota incertae sedis</taxon>
        <taxon>Candidatus Faecenecus</taxon>
    </lineage>
</organism>